<evidence type="ECO:0000313" key="2">
    <source>
        <dbReference type="Proteomes" id="UP001501752"/>
    </source>
</evidence>
<gene>
    <name evidence="1" type="ORF">GCM10023235_08610</name>
</gene>
<reference evidence="2" key="1">
    <citation type="journal article" date="2019" name="Int. J. Syst. Evol. Microbiol.">
        <title>The Global Catalogue of Microorganisms (GCM) 10K type strain sequencing project: providing services to taxonomists for standard genome sequencing and annotation.</title>
        <authorList>
            <consortium name="The Broad Institute Genomics Platform"/>
            <consortium name="The Broad Institute Genome Sequencing Center for Infectious Disease"/>
            <person name="Wu L."/>
            <person name="Ma J."/>
        </authorList>
    </citation>
    <scope>NUCLEOTIDE SEQUENCE [LARGE SCALE GENOMIC DNA]</scope>
    <source>
        <strain evidence="2">JCM 13006</strain>
    </source>
</reference>
<dbReference type="EMBL" id="BAABIS010000001">
    <property type="protein sequence ID" value="GAA4836046.1"/>
    <property type="molecule type" value="Genomic_DNA"/>
</dbReference>
<sequence>MVVENGSWRRHYSHWGAQRVVGDLLPGPAAATRCFRANREADEWLDDGPGLTDLLAAAPATPAPTDMPFGGVHYDPRARTASIQAVQTVPGLHSWPLPGRDGWTLDFHGDDHGRQAELLPADFPFPPPPLADALRQLADRLDAPLPDPGALLALAARPPGPESTTTVVDPAALVPHDPAAPTPAERAGLGRALDALAAEADAG</sequence>
<evidence type="ECO:0000313" key="1">
    <source>
        <dbReference type="EMBL" id="GAA4836046.1"/>
    </source>
</evidence>
<comment type="caution">
    <text evidence="1">The sequence shown here is derived from an EMBL/GenBank/DDBJ whole genome shotgun (WGS) entry which is preliminary data.</text>
</comment>
<dbReference type="Proteomes" id="UP001501752">
    <property type="component" value="Unassembled WGS sequence"/>
</dbReference>
<proteinExistence type="predicted"/>
<name>A0ABP9DBF3_9ACTN</name>
<organism evidence="1 2">
    <name type="scientific">Kitasatospora terrestris</name>
    <dbReference type="NCBI Taxonomy" id="258051"/>
    <lineage>
        <taxon>Bacteria</taxon>
        <taxon>Bacillati</taxon>
        <taxon>Actinomycetota</taxon>
        <taxon>Actinomycetes</taxon>
        <taxon>Kitasatosporales</taxon>
        <taxon>Streptomycetaceae</taxon>
        <taxon>Kitasatospora</taxon>
    </lineage>
</organism>
<protein>
    <submittedName>
        <fullName evidence="1">Uncharacterized protein</fullName>
    </submittedName>
</protein>
<accession>A0ABP9DBF3</accession>
<keyword evidence="2" id="KW-1185">Reference proteome</keyword>